<keyword evidence="1" id="KW-0472">Membrane</keyword>
<keyword evidence="3" id="KW-1185">Reference proteome</keyword>
<accession>A0A3M7S1S8</accession>
<keyword evidence="1" id="KW-1133">Transmembrane helix</keyword>
<dbReference type="AlphaFoldDB" id="A0A3M7S1S8"/>
<evidence type="ECO:0000256" key="1">
    <source>
        <dbReference type="SAM" id="Phobius"/>
    </source>
</evidence>
<proteinExistence type="predicted"/>
<protein>
    <recommendedName>
        <fullName evidence="4">SEA domain-containing protein</fullName>
    </recommendedName>
</protein>
<feature type="transmembrane region" description="Helical" evidence="1">
    <location>
        <begin position="45"/>
        <end position="73"/>
    </location>
</feature>
<evidence type="ECO:0000313" key="3">
    <source>
        <dbReference type="Proteomes" id="UP000276133"/>
    </source>
</evidence>
<reference evidence="2 3" key="1">
    <citation type="journal article" date="2018" name="Sci. Rep.">
        <title>Genomic signatures of local adaptation to the degree of environmental predictability in rotifers.</title>
        <authorList>
            <person name="Franch-Gras L."/>
            <person name="Hahn C."/>
            <person name="Garcia-Roger E.M."/>
            <person name="Carmona M.J."/>
            <person name="Serra M."/>
            <person name="Gomez A."/>
        </authorList>
    </citation>
    <scope>NUCLEOTIDE SEQUENCE [LARGE SCALE GENOMIC DNA]</scope>
    <source>
        <strain evidence="2">HYR1</strain>
    </source>
</reference>
<dbReference type="EMBL" id="REGN01002165">
    <property type="protein sequence ID" value="RNA29756.1"/>
    <property type="molecule type" value="Genomic_DNA"/>
</dbReference>
<sequence>MNNQYVSYPPYFTYQSDPKKTSKFLKIFSHLPFLSSRASSETKGLIGFSVFVVFVLILAISGIIGLTFIGSFFRKVDQLRNSDFSIDVQDAFQIQNQQLSDILRVSESNRTKVQKDALEIEKIFIETKLADHLKSKLSNNFKNIYNIRLLPSKDNNFVNVSYTIKTFVIPKKTVKQLRNSLVKALSEKNVYKNLQISQESKIINDHLDQIISDAIEGEISGSLQSSPKNFSVLRDNGGKTFSIKTDKTNEDEIFPEFFVEKKTSIFPYDPYLDKVEYDRPFYDFNPSQPYFEQFKNQYEFSDENMSNKYLSNENVIDRPETNEELLLKNKLKKSSTQIVSSEIEVESEPETITKIATTTVTTAQKPNVVKLNVVTLSTKKSKTLDEILQDLVNETMLQNSNKSR</sequence>
<comment type="caution">
    <text evidence="2">The sequence shown here is derived from an EMBL/GenBank/DDBJ whole genome shotgun (WGS) entry which is preliminary data.</text>
</comment>
<dbReference type="OrthoDB" id="10575367at2759"/>
<gene>
    <name evidence="2" type="ORF">BpHYR1_047169</name>
</gene>
<evidence type="ECO:0008006" key="4">
    <source>
        <dbReference type="Google" id="ProtNLM"/>
    </source>
</evidence>
<dbReference type="Proteomes" id="UP000276133">
    <property type="component" value="Unassembled WGS sequence"/>
</dbReference>
<organism evidence="2 3">
    <name type="scientific">Brachionus plicatilis</name>
    <name type="common">Marine rotifer</name>
    <name type="synonym">Brachionus muelleri</name>
    <dbReference type="NCBI Taxonomy" id="10195"/>
    <lineage>
        <taxon>Eukaryota</taxon>
        <taxon>Metazoa</taxon>
        <taxon>Spiralia</taxon>
        <taxon>Gnathifera</taxon>
        <taxon>Rotifera</taxon>
        <taxon>Eurotatoria</taxon>
        <taxon>Monogononta</taxon>
        <taxon>Pseudotrocha</taxon>
        <taxon>Ploima</taxon>
        <taxon>Brachionidae</taxon>
        <taxon>Brachionus</taxon>
    </lineage>
</organism>
<keyword evidence="1" id="KW-0812">Transmembrane</keyword>
<evidence type="ECO:0000313" key="2">
    <source>
        <dbReference type="EMBL" id="RNA29756.1"/>
    </source>
</evidence>
<name>A0A3M7S1S8_BRAPC</name>